<reference evidence="1" key="1">
    <citation type="journal article" date="2014" name="Front. Microbiol.">
        <title>High frequency of phylogenetically diverse reductive dehalogenase-homologous genes in deep subseafloor sedimentary metagenomes.</title>
        <authorList>
            <person name="Kawai M."/>
            <person name="Futagami T."/>
            <person name="Toyoda A."/>
            <person name="Takaki Y."/>
            <person name="Nishi S."/>
            <person name="Hori S."/>
            <person name="Arai W."/>
            <person name="Tsubouchi T."/>
            <person name="Morono Y."/>
            <person name="Uchiyama I."/>
            <person name="Ito T."/>
            <person name="Fujiyama A."/>
            <person name="Inagaki F."/>
            <person name="Takami H."/>
        </authorList>
    </citation>
    <scope>NUCLEOTIDE SEQUENCE</scope>
    <source>
        <strain evidence="1">Expedition CK06-06</strain>
    </source>
</reference>
<gene>
    <name evidence="1" type="ORF">S01H1_22051</name>
</gene>
<protein>
    <submittedName>
        <fullName evidence="1">Uncharacterized protein</fullName>
    </submittedName>
</protein>
<organism evidence="1">
    <name type="scientific">marine sediment metagenome</name>
    <dbReference type="NCBI Taxonomy" id="412755"/>
    <lineage>
        <taxon>unclassified sequences</taxon>
        <taxon>metagenomes</taxon>
        <taxon>ecological metagenomes</taxon>
    </lineage>
</organism>
<name>X0VEN5_9ZZZZ</name>
<comment type="caution">
    <text evidence="1">The sequence shown here is derived from an EMBL/GenBank/DDBJ whole genome shotgun (WGS) entry which is preliminary data.</text>
</comment>
<feature type="non-terminal residue" evidence="1">
    <location>
        <position position="1"/>
    </location>
</feature>
<dbReference type="AlphaFoldDB" id="X0VEN5"/>
<dbReference type="EMBL" id="BARS01012354">
    <property type="protein sequence ID" value="GAF98965.1"/>
    <property type="molecule type" value="Genomic_DNA"/>
</dbReference>
<evidence type="ECO:0000313" key="1">
    <source>
        <dbReference type="EMBL" id="GAF98965.1"/>
    </source>
</evidence>
<accession>X0VEN5</accession>
<sequence length="72" mass="8545">GQADLENQIVEYPDCENKDILDSLAYQIQVNHVPNRRYEREPSPTSVESFEQEMERAVRLVRQKEVNHDQIF</sequence>
<proteinExistence type="predicted"/>